<dbReference type="RefSeq" id="WP_390293922.1">
    <property type="nucleotide sequence ID" value="NZ_JBHSFU010000004.1"/>
</dbReference>
<dbReference type="Pfam" id="PF07331">
    <property type="entry name" value="TctB"/>
    <property type="match status" value="1"/>
</dbReference>
<feature type="transmembrane region" description="Helical" evidence="1">
    <location>
        <begin position="107"/>
        <end position="125"/>
    </location>
</feature>
<protein>
    <submittedName>
        <fullName evidence="3">Tripartite tricarboxylate transporter TctB family protein</fullName>
    </submittedName>
</protein>
<name>A0ABV9DIK8_9BACI</name>
<evidence type="ECO:0000256" key="1">
    <source>
        <dbReference type="SAM" id="Phobius"/>
    </source>
</evidence>
<sequence>MKDFFTLEMTYSTYHLIFPRIIISILITLGIILLITNLYKRLKAGKLSDWQFKFFSKNYDKLKFYGSIALLIVYTLALQWIGFILASIVFMILITLLYIGNVKKKSIIVSITNSLTTTIVVWYIFGRLFDITLP</sequence>
<dbReference type="Proteomes" id="UP001595989">
    <property type="component" value="Unassembled WGS sequence"/>
</dbReference>
<feature type="transmembrane region" description="Helical" evidence="1">
    <location>
        <begin position="83"/>
        <end position="100"/>
    </location>
</feature>
<keyword evidence="1" id="KW-0472">Membrane</keyword>
<keyword evidence="4" id="KW-1185">Reference proteome</keyword>
<organism evidence="3 4">
    <name type="scientific">Virgibacillus kekensis</name>
    <dbReference type="NCBI Taxonomy" id="202261"/>
    <lineage>
        <taxon>Bacteria</taxon>
        <taxon>Bacillati</taxon>
        <taxon>Bacillota</taxon>
        <taxon>Bacilli</taxon>
        <taxon>Bacillales</taxon>
        <taxon>Bacillaceae</taxon>
        <taxon>Virgibacillus</taxon>
    </lineage>
</organism>
<evidence type="ECO:0000313" key="3">
    <source>
        <dbReference type="EMBL" id="MFC4557820.1"/>
    </source>
</evidence>
<proteinExistence type="predicted"/>
<reference evidence="4" key="1">
    <citation type="journal article" date="2019" name="Int. J. Syst. Evol. Microbiol.">
        <title>The Global Catalogue of Microorganisms (GCM) 10K type strain sequencing project: providing services to taxonomists for standard genome sequencing and annotation.</title>
        <authorList>
            <consortium name="The Broad Institute Genomics Platform"/>
            <consortium name="The Broad Institute Genome Sequencing Center for Infectious Disease"/>
            <person name="Wu L."/>
            <person name="Ma J."/>
        </authorList>
    </citation>
    <scope>NUCLEOTIDE SEQUENCE [LARGE SCALE GENOMIC DNA]</scope>
    <source>
        <strain evidence="4">CGMCC 4.7426</strain>
    </source>
</reference>
<feature type="transmembrane region" description="Helical" evidence="1">
    <location>
        <begin position="17"/>
        <end position="39"/>
    </location>
</feature>
<evidence type="ECO:0000259" key="2">
    <source>
        <dbReference type="Pfam" id="PF07331"/>
    </source>
</evidence>
<accession>A0ABV9DIK8</accession>
<feature type="domain" description="DUF1468" evidence="2">
    <location>
        <begin position="17"/>
        <end position="134"/>
    </location>
</feature>
<dbReference type="InterPro" id="IPR009936">
    <property type="entry name" value="DUF1468"/>
</dbReference>
<comment type="caution">
    <text evidence="3">The sequence shown here is derived from an EMBL/GenBank/DDBJ whole genome shotgun (WGS) entry which is preliminary data.</text>
</comment>
<keyword evidence="1" id="KW-1133">Transmembrane helix</keyword>
<evidence type="ECO:0000313" key="4">
    <source>
        <dbReference type="Proteomes" id="UP001595989"/>
    </source>
</evidence>
<gene>
    <name evidence="3" type="ORF">ACFO3D_06305</name>
</gene>
<keyword evidence="1" id="KW-0812">Transmembrane</keyword>
<dbReference type="EMBL" id="JBHSFU010000004">
    <property type="protein sequence ID" value="MFC4557820.1"/>
    <property type="molecule type" value="Genomic_DNA"/>
</dbReference>